<name>A0A3B1CXW1_9ZZZZ</name>
<gene>
    <name evidence="2" type="ORF">MNBD_NITROSPIRAE03-981</name>
</gene>
<dbReference type="InterPro" id="IPR017896">
    <property type="entry name" value="4Fe4S_Fe-S-bd"/>
</dbReference>
<evidence type="ECO:0000313" key="2">
    <source>
        <dbReference type="EMBL" id="VAX28704.1"/>
    </source>
</evidence>
<dbReference type="SUPFAM" id="SSF46548">
    <property type="entry name" value="alpha-helical ferredoxin"/>
    <property type="match status" value="1"/>
</dbReference>
<reference evidence="2" key="1">
    <citation type="submission" date="2018-06" db="EMBL/GenBank/DDBJ databases">
        <authorList>
            <person name="Zhirakovskaya E."/>
        </authorList>
    </citation>
    <scope>NUCLEOTIDE SEQUENCE</scope>
</reference>
<dbReference type="PROSITE" id="PS51379">
    <property type="entry name" value="4FE4S_FER_2"/>
    <property type="match status" value="2"/>
</dbReference>
<dbReference type="AlphaFoldDB" id="A0A3B1CXW1"/>
<dbReference type="InterPro" id="IPR017900">
    <property type="entry name" value="4Fe4S_Fe_S_CS"/>
</dbReference>
<feature type="domain" description="4Fe-4S ferredoxin-type" evidence="1">
    <location>
        <begin position="252"/>
        <end position="282"/>
    </location>
</feature>
<evidence type="ECO:0000259" key="1">
    <source>
        <dbReference type="PROSITE" id="PS51379"/>
    </source>
</evidence>
<organism evidence="2">
    <name type="scientific">hydrothermal vent metagenome</name>
    <dbReference type="NCBI Taxonomy" id="652676"/>
    <lineage>
        <taxon>unclassified sequences</taxon>
        <taxon>metagenomes</taxon>
        <taxon>ecological metagenomes</taxon>
    </lineage>
</organism>
<sequence>MKNEWILEKNHLSYWLRQLRKERNLLGPLREEGREDIVFRTVEQIHEVILDSPASLPSPKEFLLPQYNPMFRLKVTSDEFNLPSKPQPVSPNVHMKEFYGKNRILDLMDKKRRIIFGVRSCDISAIRLLDRFFLEGYRDPYYEQRRKNTLFISIVCNNPDPTCFCIGLGTGPYLEKGFDIQLTDLGNRYFVQAASAEGIKTVKGMSFLFHKPGKTDYDDQYEVFLSAKARFQKRISLESPRRMILAGRLKDDFWQKVAGRCFECGGCVYDCPLCTCFTVTDRTYPDGVERIRLWDTCLFKGFTRMAGGILPNEKRMLRTRRWYYHKLIHYPEALGEFGCVGCGRCAITCPGKIDMATIATEIKGLAINGEEE</sequence>
<accession>A0A3B1CXW1</accession>
<dbReference type="EMBL" id="UOGI01000030">
    <property type="protein sequence ID" value="VAX28704.1"/>
    <property type="molecule type" value="Genomic_DNA"/>
</dbReference>
<dbReference type="Pfam" id="PF17179">
    <property type="entry name" value="Fer4_22"/>
    <property type="match status" value="1"/>
</dbReference>
<dbReference type="PANTHER" id="PTHR40447">
    <property type="entry name" value="ANAEROBIC SULFITE REDUCTASE SUBUNIT A"/>
    <property type="match status" value="1"/>
</dbReference>
<proteinExistence type="predicted"/>
<dbReference type="PANTHER" id="PTHR40447:SF1">
    <property type="entry name" value="ANAEROBIC SULFITE REDUCTASE SUBUNIT A"/>
    <property type="match status" value="1"/>
</dbReference>
<protein>
    <submittedName>
        <fullName evidence="2">Heterodisulfide reductase, iron-sulfur binding subunit, putative</fullName>
    </submittedName>
</protein>
<feature type="domain" description="4Fe-4S ferredoxin-type" evidence="1">
    <location>
        <begin position="330"/>
        <end position="358"/>
    </location>
</feature>
<dbReference type="PROSITE" id="PS00198">
    <property type="entry name" value="4FE4S_FER_1"/>
    <property type="match status" value="2"/>
</dbReference>